<feature type="region of interest" description="Disordered" evidence="1">
    <location>
        <begin position="394"/>
        <end position="475"/>
    </location>
</feature>
<organism evidence="2 3">
    <name type="scientific">Calycina marina</name>
    <dbReference type="NCBI Taxonomy" id="1763456"/>
    <lineage>
        <taxon>Eukaryota</taxon>
        <taxon>Fungi</taxon>
        <taxon>Dikarya</taxon>
        <taxon>Ascomycota</taxon>
        <taxon>Pezizomycotina</taxon>
        <taxon>Leotiomycetes</taxon>
        <taxon>Helotiales</taxon>
        <taxon>Pezizellaceae</taxon>
        <taxon>Calycina</taxon>
    </lineage>
</organism>
<feature type="compositionally biased region" description="Basic and acidic residues" evidence="1">
    <location>
        <begin position="187"/>
        <end position="202"/>
    </location>
</feature>
<evidence type="ECO:0000256" key="1">
    <source>
        <dbReference type="SAM" id="MobiDB-lite"/>
    </source>
</evidence>
<feature type="region of interest" description="Disordered" evidence="1">
    <location>
        <begin position="493"/>
        <end position="523"/>
    </location>
</feature>
<keyword evidence="3" id="KW-1185">Reference proteome</keyword>
<gene>
    <name evidence="2" type="ORF">BJ878DRAFT_483960</name>
</gene>
<feature type="compositionally biased region" description="Polar residues" evidence="1">
    <location>
        <begin position="114"/>
        <end position="134"/>
    </location>
</feature>
<dbReference type="EMBL" id="MU254491">
    <property type="protein sequence ID" value="KAG9240314.1"/>
    <property type="molecule type" value="Genomic_DNA"/>
</dbReference>
<evidence type="ECO:0000313" key="2">
    <source>
        <dbReference type="EMBL" id="KAG9240314.1"/>
    </source>
</evidence>
<dbReference type="Proteomes" id="UP000887226">
    <property type="component" value="Unassembled WGS sequence"/>
</dbReference>
<protein>
    <submittedName>
        <fullName evidence="2">Uncharacterized protein</fullName>
    </submittedName>
</protein>
<proteinExistence type="predicted"/>
<dbReference type="AlphaFoldDB" id="A0A9P8CAX3"/>
<feature type="region of interest" description="Disordered" evidence="1">
    <location>
        <begin position="155"/>
        <end position="222"/>
    </location>
</feature>
<accession>A0A9P8CAX3</accession>
<comment type="caution">
    <text evidence="2">The sequence shown here is derived from an EMBL/GenBank/DDBJ whole genome shotgun (WGS) entry which is preliminary data.</text>
</comment>
<feature type="region of interest" description="Disordered" evidence="1">
    <location>
        <begin position="110"/>
        <end position="135"/>
    </location>
</feature>
<evidence type="ECO:0000313" key="3">
    <source>
        <dbReference type="Proteomes" id="UP000887226"/>
    </source>
</evidence>
<name>A0A9P8CAX3_9HELO</name>
<reference evidence="2" key="1">
    <citation type="journal article" date="2021" name="IMA Fungus">
        <title>Genomic characterization of three marine fungi, including Emericellopsis atlantica sp. nov. with signatures of a generalist lifestyle and marine biomass degradation.</title>
        <authorList>
            <person name="Hagestad O.C."/>
            <person name="Hou L."/>
            <person name="Andersen J.H."/>
            <person name="Hansen E.H."/>
            <person name="Altermark B."/>
            <person name="Li C."/>
            <person name="Kuhnert E."/>
            <person name="Cox R.J."/>
            <person name="Crous P.W."/>
            <person name="Spatafora J.W."/>
            <person name="Lail K."/>
            <person name="Amirebrahimi M."/>
            <person name="Lipzen A."/>
            <person name="Pangilinan J."/>
            <person name="Andreopoulos W."/>
            <person name="Hayes R.D."/>
            <person name="Ng V."/>
            <person name="Grigoriev I.V."/>
            <person name="Jackson S.A."/>
            <person name="Sutton T.D.S."/>
            <person name="Dobson A.D.W."/>
            <person name="Rama T."/>
        </authorList>
    </citation>
    <scope>NUCLEOTIDE SEQUENCE</scope>
    <source>
        <strain evidence="2">TRa3180A</strain>
    </source>
</reference>
<sequence>MFQRAQTGDRCADNRIPHQTSFKRPQWEWRGNSSAANSTNPPTRPQKICLQKTSILLCHIKCTKSTERNYLVGARVGYIPQTFGDCLLSSDTRPGNIEASSVAQYQHNLEETQGETTPSAATENSNADTHNFDFSQPKMRMDNEIKEELEAAVKVEVDEDSSSDQFPTSASEDAERQTHPTSPESEVSIKIEFEDAHDDQTRHVSPNEPTMPASQLSSLSSAPSLHSFPGINTFDVPRVAHHASKYNVYRSLQVHEDSASDVVKSDQMVHAINQYHETPNSENEVEMADSHTLTEFQPTNSLAYTAFLKLEHSASVALANTENNEHKDNSTGNEVNGVRTAPENILAIVVKQELNDEILCRIDKPAIEESAQNMDACGFAVSIIGEVGATADLAADPGGGKPTSNKKQSKKLAPTNKSATPVTSKSRLKDRKPKGNNDGFEPKRDSIEIDSEESDDTDSKAESLKPAQHKLQRAERVRVAKECKVALAKATGRGALSGPAKPDTKVTHGSGATKNVEPKAPTKAASFNRRVRKARAEVPEIKELSLSEES</sequence>
<feature type="compositionally biased region" description="Low complexity" evidence="1">
    <location>
        <begin position="212"/>
        <end position="222"/>
    </location>
</feature>
<feature type="compositionally biased region" description="Polar residues" evidence="1">
    <location>
        <begin position="415"/>
        <end position="425"/>
    </location>
</feature>